<dbReference type="PANTHER" id="PTHR43379:SF1">
    <property type="entry name" value="CYSTATHIONINE GAMMA-SYNTHASE 1, CHLOROPLASTIC-RELATED"/>
    <property type="match status" value="1"/>
</dbReference>
<comment type="similarity">
    <text evidence="3">Belongs to the trans-sulfuration enzymes family.</text>
</comment>
<dbReference type="AlphaFoldDB" id="A0A8S0UGX8"/>
<dbReference type="GO" id="GO:0003962">
    <property type="term" value="F:cystathionine gamma-synthase activity"/>
    <property type="evidence" value="ECO:0007669"/>
    <property type="project" value="InterPro"/>
</dbReference>
<dbReference type="GO" id="GO:0030170">
    <property type="term" value="F:pyridoxal phosphate binding"/>
    <property type="evidence" value="ECO:0007669"/>
    <property type="project" value="InterPro"/>
</dbReference>
<gene>
    <name evidence="5" type="ORF">OLEA9_A116389</name>
</gene>
<dbReference type="InterPro" id="IPR015424">
    <property type="entry name" value="PyrdxlP-dep_Trfase"/>
</dbReference>
<accession>A0A8S0UGX8</accession>
<evidence type="ECO:0000256" key="4">
    <source>
        <dbReference type="SAM" id="MobiDB-lite"/>
    </source>
</evidence>
<keyword evidence="6" id="KW-1185">Reference proteome</keyword>
<dbReference type="InterPro" id="IPR044639">
    <property type="entry name" value="CGS1/2"/>
</dbReference>
<dbReference type="EMBL" id="CACTIH010007702">
    <property type="protein sequence ID" value="CAA3017426.1"/>
    <property type="molecule type" value="Genomic_DNA"/>
</dbReference>
<keyword evidence="2 3" id="KW-0663">Pyridoxal phosphate</keyword>
<dbReference type="InterPro" id="IPR000277">
    <property type="entry name" value="Cys/Met-Metab_PyrdxlP-dep_enz"/>
</dbReference>
<feature type="region of interest" description="Disordered" evidence="4">
    <location>
        <begin position="129"/>
        <end position="149"/>
    </location>
</feature>
<sequence length="149" mass="16369">MKTLHLCVQQQNTTALRMAEILEEHPKDLTSHPEHQLAKKQTKGCGGVVSCEVGGDLLTAAKFICSLKILYIAPSFGGCESIVDQPAVMSYWDLSQLDRAKYGIMDNLVRFSFGVEDLKTGPASSYKPDTIKGGSTQAKQRSFAWEEIS</sequence>
<dbReference type="GO" id="GO:0009086">
    <property type="term" value="P:methionine biosynthetic process"/>
    <property type="evidence" value="ECO:0007669"/>
    <property type="project" value="InterPro"/>
</dbReference>
<dbReference type="Proteomes" id="UP000594638">
    <property type="component" value="Unassembled WGS sequence"/>
</dbReference>
<evidence type="ECO:0000256" key="2">
    <source>
        <dbReference type="ARBA" id="ARBA00022898"/>
    </source>
</evidence>
<dbReference type="OrthoDB" id="1659187at2759"/>
<evidence type="ECO:0000313" key="6">
    <source>
        <dbReference type="Proteomes" id="UP000594638"/>
    </source>
</evidence>
<reference evidence="5 6" key="1">
    <citation type="submission" date="2019-12" db="EMBL/GenBank/DDBJ databases">
        <authorList>
            <person name="Alioto T."/>
            <person name="Alioto T."/>
            <person name="Gomez Garrido J."/>
        </authorList>
    </citation>
    <scope>NUCLEOTIDE SEQUENCE [LARGE SCALE GENOMIC DNA]</scope>
</reference>
<dbReference type="PANTHER" id="PTHR43379">
    <property type="entry name" value="CYSTATHIONINE GAMMA-SYNTHASE"/>
    <property type="match status" value="1"/>
</dbReference>
<dbReference type="Gene3D" id="3.90.1150.10">
    <property type="entry name" value="Aspartate Aminotransferase, domain 1"/>
    <property type="match status" value="1"/>
</dbReference>
<protein>
    <submittedName>
        <fullName evidence="5">Cystathionine gamma-synthase 1, chloroplastic-like</fullName>
    </submittedName>
</protein>
<comment type="cofactor">
    <cofactor evidence="1 3">
        <name>pyridoxal 5'-phosphate</name>
        <dbReference type="ChEBI" id="CHEBI:597326"/>
    </cofactor>
</comment>
<name>A0A8S0UGX8_OLEEU</name>
<dbReference type="InterPro" id="IPR015422">
    <property type="entry name" value="PyrdxlP-dep_Trfase_small"/>
</dbReference>
<dbReference type="Gramene" id="OE9A116389T1">
    <property type="protein sequence ID" value="OE9A116389C1"/>
    <property type="gene ID" value="OE9A116389"/>
</dbReference>
<dbReference type="GO" id="GO:0009507">
    <property type="term" value="C:chloroplast"/>
    <property type="evidence" value="ECO:0007669"/>
    <property type="project" value="TreeGrafter"/>
</dbReference>
<organism evidence="5 6">
    <name type="scientific">Olea europaea subsp. europaea</name>
    <dbReference type="NCBI Taxonomy" id="158383"/>
    <lineage>
        <taxon>Eukaryota</taxon>
        <taxon>Viridiplantae</taxon>
        <taxon>Streptophyta</taxon>
        <taxon>Embryophyta</taxon>
        <taxon>Tracheophyta</taxon>
        <taxon>Spermatophyta</taxon>
        <taxon>Magnoliopsida</taxon>
        <taxon>eudicotyledons</taxon>
        <taxon>Gunneridae</taxon>
        <taxon>Pentapetalae</taxon>
        <taxon>asterids</taxon>
        <taxon>lamiids</taxon>
        <taxon>Lamiales</taxon>
        <taxon>Oleaceae</taxon>
        <taxon>Oleeae</taxon>
        <taxon>Olea</taxon>
    </lineage>
</organism>
<evidence type="ECO:0000313" key="5">
    <source>
        <dbReference type="EMBL" id="CAA3017426.1"/>
    </source>
</evidence>
<dbReference type="SUPFAM" id="SSF53383">
    <property type="entry name" value="PLP-dependent transferases"/>
    <property type="match status" value="1"/>
</dbReference>
<evidence type="ECO:0000256" key="1">
    <source>
        <dbReference type="ARBA" id="ARBA00001933"/>
    </source>
</evidence>
<dbReference type="Pfam" id="PF01053">
    <property type="entry name" value="Cys_Met_Meta_PP"/>
    <property type="match status" value="1"/>
</dbReference>
<proteinExistence type="inferred from homology"/>
<evidence type="ECO:0000256" key="3">
    <source>
        <dbReference type="RuleBase" id="RU362118"/>
    </source>
</evidence>
<comment type="caution">
    <text evidence="5">The sequence shown here is derived from an EMBL/GenBank/DDBJ whole genome shotgun (WGS) entry which is preliminary data.</text>
</comment>
<dbReference type="GO" id="GO:0019346">
    <property type="term" value="P:transsulfuration"/>
    <property type="evidence" value="ECO:0007669"/>
    <property type="project" value="InterPro"/>
</dbReference>